<dbReference type="RefSeq" id="WP_133754832.1">
    <property type="nucleotide sequence ID" value="NZ_CP171129.1"/>
</dbReference>
<feature type="transmembrane region" description="Helical" evidence="8">
    <location>
        <begin position="222"/>
        <end position="239"/>
    </location>
</feature>
<feature type="transmembrane region" description="Helical" evidence="8">
    <location>
        <begin position="245"/>
        <end position="264"/>
    </location>
</feature>
<dbReference type="Pfam" id="PF01040">
    <property type="entry name" value="UbiA"/>
    <property type="match status" value="1"/>
</dbReference>
<dbReference type="NCBIfam" id="NF004751">
    <property type="entry name" value="PRK06080.1-3"/>
    <property type="match status" value="1"/>
</dbReference>
<dbReference type="NCBIfam" id="TIGR00751">
    <property type="entry name" value="menA"/>
    <property type="match status" value="1"/>
</dbReference>
<dbReference type="GO" id="GO:0005886">
    <property type="term" value="C:plasma membrane"/>
    <property type="evidence" value="ECO:0007669"/>
    <property type="project" value="UniProtKB-SubCell"/>
</dbReference>
<dbReference type="AlphaFoldDB" id="A0A4R7JAP7"/>
<feature type="transmembrane region" description="Helical" evidence="8">
    <location>
        <begin position="145"/>
        <end position="165"/>
    </location>
</feature>
<dbReference type="Gene3D" id="1.10.357.140">
    <property type="entry name" value="UbiA prenyltransferase"/>
    <property type="match status" value="1"/>
</dbReference>
<keyword evidence="3 8" id="KW-1003">Cell membrane</keyword>
<evidence type="ECO:0000313" key="11">
    <source>
        <dbReference type="Proteomes" id="UP000295371"/>
    </source>
</evidence>
<dbReference type="UniPathway" id="UPA00079">
    <property type="reaction ID" value="UER00168"/>
</dbReference>
<dbReference type="InterPro" id="IPR044878">
    <property type="entry name" value="UbiA_sf"/>
</dbReference>
<dbReference type="PANTHER" id="PTHR13929:SF0">
    <property type="entry name" value="UBIA PRENYLTRANSFERASE DOMAIN-CONTAINING PROTEIN 1"/>
    <property type="match status" value="1"/>
</dbReference>
<evidence type="ECO:0000313" key="10">
    <source>
        <dbReference type="EMBL" id="TDT34465.1"/>
    </source>
</evidence>
<keyword evidence="5 8" id="KW-0812">Transmembrane</keyword>
<protein>
    <recommendedName>
        <fullName evidence="8 9">1,4-dihydroxy-2-naphthoate octaprenyltransferase</fullName>
        <shortName evidence="8">DHNA-octaprenyltransferase</shortName>
        <ecNumber evidence="8 9">2.5.1.74</ecNumber>
    </recommendedName>
</protein>
<evidence type="ECO:0000256" key="2">
    <source>
        <dbReference type="ARBA" id="ARBA00022428"/>
    </source>
</evidence>
<keyword evidence="6 8" id="KW-1133">Transmembrane helix</keyword>
<dbReference type="EC" id="2.5.1.74" evidence="8 9"/>
<dbReference type="EMBL" id="SOAW01000001">
    <property type="protein sequence ID" value="TDT34465.1"/>
    <property type="molecule type" value="Genomic_DNA"/>
</dbReference>
<dbReference type="PANTHER" id="PTHR13929">
    <property type="entry name" value="1,4-DIHYDROXY-2-NAPHTHOATE OCTAPRENYLTRANSFERASE"/>
    <property type="match status" value="1"/>
</dbReference>
<dbReference type="PIRSF" id="PIRSF005355">
    <property type="entry name" value="UBIAD1"/>
    <property type="match status" value="1"/>
</dbReference>
<accession>A0A4R7JAP7</accession>
<comment type="subcellular location">
    <subcellularLocation>
        <location evidence="8">Cell membrane</location>
        <topology evidence="8">Multi-pass membrane protein</topology>
    </subcellularLocation>
    <subcellularLocation>
        <location evidence="1">Membrane</location>
        <topology evidence="1">Multi-pass membrane protein</topology>
    </subcellularLocation>
</comment>
<dbReference type="OrthoDB" id="9767568at2"/>
<evidence type="ECO:0000256" key="8">
    <source>
        <dbReference type="HAMAP-Rule" id="MF_01937"/>
    </source>
</evidence>
<comment type="caution">
    <text evidence="10">The sequence shown here is derived from an EMBL/GenBank/DDBJ whole genome shotgun (WGS) entry which is preliminary data.</text>
</comment>
<sequence length="299" mass="31114">MSRSATLADWVEGARLRTLPAAISPVAAGTGLAIFHDAFDPLLALLCLLLALSLQVGVNYANDYSDGIRGTDAERVGPLRLVGSGLVEPRRVKFAAFGCFALGALTGLVITAVTGWWWLLIIGAFSILAAWYYTGGSRPYGYSGLGEVFVFVFFGLVATSGTALVQTGFGAAVIGQCLLASTAIGLLACAILMANNIRDIAGDAEAGKHTLAVRLGERRARLGYLIMVVIAALCCVWLAGSTTWWALLSLIFCVVVAPGTRRLLRGAGGRELIGVLKATGIAELVCALGLLAGLLLGSL</sequence>
<comment type="function">
    <text evidence="8">Conversion of 1,4-dihydroxy-2-naphthoate (DHNA) to demethylmenaquinone (DMK).</text>
</comment>
<feature type="transmembrane region" description="Helical" evidence="8">
    <location>
        <begin position="171"/>
        <end position="194"/>
    </location>
</feature>
<gene>
    <name evidence="8" type="primary">menA</name>
    <name evidence="10" type="ORF">CLV29_2131</name>
</gene>
<dbReference type="HAMAP" id="MF_01937">
    <property type="entry name" value="MenA_1"/>
    <property type="match status" value="1"/>
</dbReference>
<evidence type="ECO:0000256" key="5">
    <source>
        <dbReference type="ARBA" id="ARBA00022692"/>
    </source>
</evidence>
<evidence type="ECO:0000256" key="7">
    <source>
        <dbReference type="ARBA" id="ARBA00023136"/>
    </source>
</evidence>
<comment type="catalytic activity">
    <reaction evidence="8">
        <text>an all-trans-polyprenyl diphosphate + 1,4-dihydroxy-2-naphthoate + H(+) = a 2-demethylmenaquinol + CO2 + diphosphate</text>
        <dbReference type="Rhea" id="RHEA:26478"/>
        <dbReference type="Rhea" id="RHEA-COMP:9563"/>
        <dbReference type="Rhea" id="RHEA-COMP:9564"/>
        <dbReference type="ChEBI" id="CHEBI:11173"/>
        <dbReference type="ChEBI" id="CHEBI:15378"/>
        <dbReference type="ChEBI" id="CHEBI:16526"/>
        <dbReference type="ChEBI" id="CHEBI:33019"/>
        <dbReference type="ChEBI" id="CHEBI:55437"/>
        <dbReference type="ChEBI" id="CHEBI:58914"/>
        <dbReference type="EC" id="2.5.1.74"/>
    </reaction>
</comment>
<reference evidence="10 11" key="1">
    <citation type="submission" date="2019-03" db="EMBL/GenBank/DDBJ databases">
        <title>Genomic Encyclopedia of Archaeal and Bacterial Type Strains, Phase II (KMG-II): from individual species to whole genera.</title>
        <authorList>
            <person name="Goeker M."/>
        </authorList>
    </citation>
    <scope>NUCLEOTIDE SEQUENCE [LARGE SCALE GENOMIC DNA]</scope>
    <source>
        <strain evidence="10 11">DSM 24323</strain>
    </source>
</reference>
<keyword evidence="4 8" id="KW-0808">Transferase</keyword>
<dbReference type="Proteomes" id="UP000295371">
    <property type="component" value="Unassembled WGS sequence"/>
</dbReference>
<keyword evidence="2 8" id="KW-0474">Menaquinone biosynthesis</keyword>
<dbReference type="InterPro" id="IPR004657">
    <property type="entry name" value="MenA"/>
</dbReference>
<organism evidence="10 11">
    <name type="scientific">Naumannella halotolerans</name>
    <dbReference type="NCBI Taxonomy" id="993414"/>
    <lineage>
        <taxon>Bacteria</taxon>
        <taxon>Bacillati</taxon>
        <taxon>Actinomycetota</taxon>
        <taxon>Actinomycetes</taxon>
        <taxon>Propionibacteriales</taxon>
        <taxon>Propionibacteriaceae</taxon>
        <taxon>Naumannella</taxon>
    </lineage>
</organism>
<comment type="pathway">
    <text evidence="8">Quinol/quinone metabolism; menaquinone biosynthesis; menaquinol from 1,4-dihydroxy-2-naphthoate: step 1/2.</text>
</comment>
<dbReference type="GO" id="GO:0009234">
    <property type="term" value="P:menaquinone biosynthetic process"/>
    <property type="evidence" value="ECO:0007669"/>
    <property type="project" value="UniProtKB-UniRule"/>
</dbReference>
<name>A0A4R7JAP7_9ACTN</name>
<evidence type="ECO:0000256" key="3">
    <source>
        <dbReference type="ARBA" id="ARBA00022475"/>
    </source>
</evidence>
<dbReference type="InterPro" id="IPR026046">
    <property type="entry name" value="UBIAD1"/>
</dbReference>
<keyword evidence="11" id="KW-1185">Reference proteome</keyword>
<feature type="transmembrane region" description="Helical" evidence="8">
    <location>
        <begin position="42"/>
        <end position="61"/>
    </location>
</feature>
<evidence type="ECO:0000256" key="1">
    <source>
        <dbReference type="ARBA" id="ARBA00004141"/>
    </source>
</evidence>
<evidence type="ECO:0000256" key="4">
    <source>
        <dbReference type="ARBA" id="ARBA00022679"/>
    </source>
</evidence>
<comment type="similarity">
    <text evidence="8">Belongs to the MenA family. Type 1 subfamily.</text>
</comment>
<dbReference type="CDD" id="cd13962">
    <property type="entry name" value="PT_UbiA_UBIAD1"/>
    <property type="match status" value="1"/>
</dbReference>
<dbReference type="GO" id="GO:0046428">
    <property type="term" value="F:1,4-dihydroxy-2-naphthoate polyprenyltransferase activity"/>
    <property type="evidence" value="ECO:0007669"/>
    <property type="project" value="UniProtKB-UniRule"/>
</dbReference>
<feature type="transmembrane region" description="Helical" evidence="8">
    <location>
        <begin position="276"/>
        <end position="296"/>
    </location>
</feature>
<evidence type="ECO:0000256" key="6">
    <source>
        <dbReference type="ARBA" id="ARBA00022989"/>
    </source>
</evidence>
<dbReference type="InterPro" id="IPR000537">
    <property type="entry name" value="UbiA_prenyltransferase"/>
</dbReference>
<feature type="transmembrane region" description="Helical" evidence="8">
    <location>
        <begin position="94"/>
        <end position="110"/>
    </location>
</feature>
<feature type="transmembrane region" description="Helical" evidence="8">
    <location>
        <begin position="116"/>
        <end position="133"/>
    </location>
</feature>
<proteinExistence type="inferred from homology"/>
<dbReference type="GO" id="GO:0042371">
    <property type="term" value="P:vitamin K biosynthetic process"/>
    <property type="evidence" value="ECO:0007669"/>
    <property type="project" value="TreeGrafter"/>
</dbReference>
<evidence type="ECO:0000256" key="9">
    <source>
        <dbReference type="NCBIfam" id="TIGR00751"/>
    </source>
</evidence>
<keyword evidence="7 8" id="KW-0472">Membrane</keyword>